<dbReference type="InterPro" id="IPR001611">
    <property type="entry name" value="Leu-rich_rpt"/>
</dbReference>
<dbReference type="InterPro" id="IPR003591">
    <property type="entry name" value="Leu-rich_rpt_typical-subtyp"/>
</dbReference>
<reference evidence="3" key="3">
    <citation type="submission" date="2025-09" db="UniProtKB">
        <authorList>
            <consortium name="Ensembl"/>
        </authorList>
    </citation>
    <scope>IDENTIFICATION</scope>
</reference>
<dbReference type="Gene3D" id="3.80.10.10">
    <property type="entry name" value="Ribonuclease Inhibitor"/>
    <property type="match status" value="1"/>
</dbReference>
<protein>
    <submittedName>
        <fullName evidence="3">Uncharacterized protein</fullName>
    </submittedName>
</protein>
<dbReference type="PANTHER" id="PTHR48051:SF55">
    <property type="entry name" value="MALIGNANT FIBROUS HISTIOCYTOMA-AMPLIFIED SEQUENCE 1 HOMOLOG"/>
    <property type="match status" value="1"/>
</dbReference>
<dbReference type="InterPro" id="IPR050216">
    <property type="entry name" value="LRR_domain-containing"/>
</dbReference>
<evidence type="ECO:0000256" key="1">
    <source>
        <dbReference type="ARBA" id="ARBA00022614"/>
    </source>
</evidence>
<sequence>MCSSLTIQYCVFALCFSQEICNLENLQTLYINHNYVRSIPEGIFPHLRNLKFLKLSTNRLARLPSDINQCTSLTYLDLSKNCLQNIEPLVGLPKLRELLVEKNQLTELPSQLFQKGSCELTKFKAMGNPLRCPPEEVCAGGVMDIQKRHKGTFVQFNSLIVLQSAASMNLNQIYSLIKEQRHKHT</sequence>
<dbReference type="PROSITE" id="PS51450">
    <property type="entry name" value="LRR"/>
    <property type="match status" value="2"/>
</dbReference>
<dbReference type="Ensembl" id="ENSONIT00000036357.1">
    <property type="protein sequence ID" value="ENSONIP00000039246.1"/>
    <property type="gene ID" value="ENSONIG00000034018.1"/>
</dbReference>
<dbReference type="SUPFAM" id="SSF52058">
    <property type="entry name" value="L domain-like"/>
    <property type="match status" value="1"/>
</dbReference>
<dbReference type="InterPro" id="IPR032675">
    <property type="entry name" value="LRR_dom_sf"/>
</dbReference>
<reference evidence="4" key="1">
    <citation type="submission" date="2012-01" db="EMBL/GenBank/DDBJ databases">
        <title>The Genome Sequence of Oreochromis niloticus (Nile Tilapia).</title>
        <authorList>
            <consortium name="Broad Institute Genome Assembly Team"/>
            <consortium name="Broad Institute Sequencing Platform"/>
            <person name="Di Palma F."/>
            <person name="Johnson J."/>
            <person name="Lander E.S."/>
            <person name="Lindblad-Toh K."/>
        </authorList>
    </citation>
    <scope>NUCLEOTIDE SEQUENCE [LARGE SCALE GENOMIC DNA]</scope>
</reference>
<keyword evidence="1" id="KW-0433">Leucine-rich repeat</keyword>
<dbReference type="GO" id="GO:0005737">
    <property type="term" value="C:cytoplasm"/>
    <property type="evidence" value="ECO:0007669"/>
    <property type="project" value="TreeGrafter"/>
</dbReference>
<dbReference type="Pfam" id="PF13855">
    <property type="entry name" value="LRR_8"/>
    <property type="match status" value="1"/>
</dbReference>
<dbReference type="PANTHER" id="PTHR48051">
    <property type="match status" value="1"/>
</dbReference>
<accession>A0A669BXS9</accession>
<reference evidence="3" key="2">
    <citation type="submission" date="2025-08" db="UniProtKB">
        <authorList>
            <consortium name="Ensembl"/>
        </authorList>
    </citation>
    <scope>IDENTIFICATION</scope>
</reference>
<dbReference type="OMA" id="LYINHNY"/>
<organism evidence="3 4">
    <name type="scientific">Oreochromis niloticus</name>
    <name type="common">Nile tilapia</name>
    <name type="synonym">Tilapia nilotica</name>
    <dbReference type="NCBI Taxonomy" id="8128"/>
    <lineage>
        <taxon>Eukaryota</taxon>
        <taxon>Metazoa</taxon>
        <taxon>Chordata</taxon>
        <taxon>Craniata</taxon>
        <taxon>Vertebrata</taxon>
        <taxon>Euteleostomi</taxon>
        <taxon>Actinopterygii</taxon>
        <taxon>Neopterygii</taxon>
        <taxon>Teleostei</taxon>
        <taxon>Neoteleostei</taxon>
        <taxon>Acanthomorphata</taxon>
        <taxon>Ovalentaria</taxon>
        <taxon>Cichlomorphae</taxon>
        <taxon>Cichliformes</taxon>
        <taxon>Cichlidae</taxon>
        <taxon>African cichlids</taxon>
        <taxon>Pseudocrenilabrinae</taxon>
        <taxon>Oreochromini</taxon>
        <taxon>Oreochromis</taxon>
    </lineage>
</organism>
<keyword evidence="4" id="KW-1185">Reference proteome</keyword>
<dbReference type="Proteomes" id="UP000005207">
    <property type="component" value="Linkage group LG1"/>
</dbReference>
<keyword evidence="2" id="KW-0677">Repeat</keyword>
<evidence type="ECO:0000256" key="2">
    <source>
        <dbReference type="ARBA" id="ARBA00022737"/>
    </source>
</evidence>
<dbReference type="GeneTree" id="ENSGT00960000187709"/>
<dbReference type="InParanoid" id="A0A669BXS9"/>
<dbReference type="SMART" id="SM00369">
    <property type="entry name" value="LRR_TYP"/>
    <property type="match status" value="3"/>
</dbReference>
<name>A0A669BXS9_ORENI</name>
<proteinExistence type="predicted"/>
<dbReference type="AlphaFoldDB" id="A0A669BXS9"/>
<evidence type="ECO:0000313" key="3">
    <source>
        <dbReference type="Ensembl" id="ENSONIP00000039246.1"/>
    </source>
</evidence>
<evidence type="ECO:0000313" key="4">
    <source>
        <dbReference type="Proteomes" id="UP000005207"/>
    </source>
</evidence>